<protein>
    <submittedName>
        <fullName evidence="1">Uncharacterized protein</fullName>
    </submittedName>
</protein>
<reference evidence="1 2" key="1">
    <citation type="submission" date="2011-06" db="EMBL/GenBank/DDBJ databases">
        <authorList>
            <person name="Harkins D.M."/>
            <person name="Madupu R."/>
            <person name="Durkin A.S."/>
            <person name="Torralba M."/>
            <person name="Methe B."/>
            <person name="Sutton G.G."/>
            <person name="Nelson K.E."/>
        </authorList>
    </citation>
    <scope>NUCLEOTIDE SEQUENCE [LARGE SCALE GENOMIC DNA]</scope>
    <source>
        <strain evidence="1 2">SK1060</strain>
    </source>
</reference>
<dbReference type="Proteomes" id="UP000003287">
    <property type="component" value="Unassembled WGS sequence"/>
</dbReference>
<evidence type="ECO:0000313" key="1">
    <source>
        <dbReference type="EMBL" id="EGV06920.1"/>
    </source>
</evidence>
<organism evidence="1 2">
    <name type="scientific">Streptococcus constellatus subsp. pharyngis SK1060 = CCUG 46377</name>
    <dbReference type="NCBI Taxonomy" id="1035184"/>
    <lineage>
        <taxon>Bacteria</taxon>
        <taxon>Bacillati</taxon>
        <taxon>Bacillota</taxon>
        <taxon>Bacilli</taxon>
        <taxon>Lactobacillales</taxon>
        <taxon>Streptococcaceae</taxon>
        <taxon>Streptococcus</taxon>
        <taxon>Streptococcus anginosus group</taxon>
    </lineage>
</organism>
<proteinExistence type="predicted"/>
<evidence type="ECO:0000313" key="2">
    <source>
        <dbReference type="Proteomes" id="UP000003287"/>
    </source>
</evidence>
<gene>
    <name evidence="1" type="ORF">HMPREF1042_2296</name>
</gene>
<sequence>MDCALLFLDKNFVNHLISFLIHNQSTRKQPPYFQGRASSI</sequence>
<dbReference type="AlphaFoldDB" id="F9PAN9"/>
<name>F9PAN9_STRCV</name>
<accession>F9PAN9</accession>
<dbReference type="EMBL" id="AFUP01000009">
    <property type="protein sequence ID" value="EGV06920.1"/>
    <property type="molecule type" value="Genomic_DNA"/>
</dbReference>